<dbReference type="GO" id="GO:0003746">
    <property type="term" value="F:translation elongation factor activity"/>
    <property type="evidence" value="ECO:0007669"/>
    <property type="project" value="UniProtKB-KW"/>
</dbReference>
<accession>A0A2S0MH91</accession>
<dbReference type="KEGG" id="otk:C6570_14165"/>
<evidence type="ECO:0000256" key="1">
    <source>
        <dbReference type="ARBA" id="ARBA00022676"/>
    </source>
</evidence>
<dbReference type="InterPro" id="IPR016633">
    <property type="entry name" value="EarP"/>
</dbReference>
<dbReference type="OrthoDB" id="209085at2"/>
<evidence type="ECO:0000313" key="9">
    <source>
        <dbReference type="Proteomes" id="UP000239709"/>
    </source>
</evidence>
<dbReference type="PIRSF" id="PIRSF015557">
    <property type="entry name" value="UCP015557"/>
    <property type="match status" value="1"/>
</dbReference>
<dbReference type="EMBL" id="CP027666">
    <property type="protein sequence ID" value="AVO35248.1"/>
    <property type="molecule type" value="Genomic_DNA"/>
</dbReference>
<comment type="function">
    <text evidence="3">Protein-arginine rhamnosyltransferase that catalyzes the transfer of a single rhamnose to elongation factor P (EF-P) on 'Lys-32', a modification required for EF-P-dependent rescue of polyproline stalled ribosomes.</text>
</comment>
<dbReference type="GO" id="GO:0106361">
    <property type="term" value="F:protein-arginine rhamnosyltransferase activity"/>
    <property type="evidence" value="ECO:0007669"/>
    <property type="project" value="InterPro"/>
</dbReference>
<evidence type="ECO:0000256" key="4">
    <source>
        <dbReference type="ARBA" id="ARBA00024346"/>
    </source>
</evidence>
<sequence length="394" mass="43495">MPSPSTHPDLWDIFCRVIDNHGDLGVCWRLARDLVARGQHVRLWVDDASALHWMAPGALQGDVPGVQVLPWARAQDAQAVAAVTAEAPAKAWVEAFGCEIPPEFIAAGAGATSAGGRFDPQPPVWLNLEYLSAEPYVERMHALPSPVLRGPAAGWTKWFFYPGFTPRTGGLLREADLPSRQGMFDRAAWLRAHSIDWRGERLASLFCYEPTALPALLMQWANSTHAPEPTRLLVTAGRATAAVRHAIAQENGLQRLLQERQQLSISYLPHLPQTAYDELLWACDLNFVRGEDSLVRALWAGRPFVWQIYPQPEDDAHHAKLHAFLDWLQAPPSLRRFHDAWNDVHPAGQAAPPLLLPDAADGATWLAAAQAARARLLAQPSLAEQLIGFVQEKG</sequence>
<evidence type="ECO:0000256" key="2">
    <source>
        <dbReference type="ARBA" id="ARBA00022679"/>
    </source>
</evidence>
<dbReference type="RefSeq" id="WP_106703797.1">
    <property type="nucleotide sequence ID" value="NZ_CP027666.1"/>
</dbReference>
<gene>
    <name evidence="8" type="primary">earP</name>
    <name evidence="8" type="ORF">C6570_14165</name>
</gene>
<keyword evidence="2 8" id="KW-0808">Transferase</keyword>
<dbReference type="Proteomes" id="UP000239709">
    <property type="component" value="Chromosome"/>
</dbReference>
<proteinExistence type="inferred from homology"/>
<evidence type="ECO:0000256" key="3">
    <source>
        <dbReference type="ARBA" id="ARBA00024303"/>
    </source>
</evidence>
<dbReference type="NCBIfam" id="TIGR03837">
    <property type="entry name" value="efp_Arg_rhamno"/>
    <property type="match status" value="1"/>
</dbReference>
<keyword evidence="8" id="KW-0251">Elongation factor</keyword>
<keyword evidence="1" id="KW-0328">Glycosyltransferase</keyword>
<dbReference type="AlphaFoldDB" id="A0A2S0MH91"/>
<protein>
    <recommendedName>
        <fullName evidence="5">Protein-arginine rhamnosyltransferase</fullName>
    </recommendedName>
    <alternativeName>
        <fullName evidence="6">EF-P arginine rhamnosyltransferase</fullName>
    </alternativeName>
</protein>
<keyword evidence="8" id="KW-0648">Protein biosynthesis</keyword>
<organism evidence="8 9">
    <name type="scientific">Ottowia oryzae</name>
    <dbReference type="NCBI Taxonomy" id="2109914"/>
    <lineage>
        <taxon>Bacteria</taxon>
        <taxon>Pseudomonadati</taxon>
        <taxon>Pseudomonadota</taxon>
        <taxon>Betaproteobacteria</taxon>
        <taxon>Burkholderiales</taxon>
        <taxon>Comamonadaceae</taxon>
        <taxon>Ottowia</taxon>
    </lineage>
</organism>
<comment type="catalytic activity">
    <reaction evidence="7">
        <text>dTDP-beta-L-rhamnose + L-arginyl-[protein] = N(omega)-(alpha-L-rhamnosyl)-L-arginyl-[protein] + dTDP + H(+)</text>
        <dbReference type="Rhea" id="RHEA:66692"/>
        <dbReference type="Rhea" id="RHEA-COMP:10532"/>
        <dbReference type="Rhea" id="RHEA-COMP:17096"/>
        <dbReference type="ChEBI" id="CHEBI:15378"/>
        <dbReference type="ChEBI" id="CHEBI:29965"/>
        <dbReference type="ChEBI" id="CHEBI:57510"/>
        <dbReference type="ChEBI" id="CHEBI:58369"/>
        <dbReference type="ChEBI" id="CHEBI:167445"/>
    </reaction>
    <physiologicalReaction direction="left-to-right" evidence="7">
        <dbReference type="Rhea" id="RHEA:66693"/>
    </physiologicalReaction>
</comment>
<evidence type="ECO:0000313" key="8">
    <source>
        <dbReference type="EMBL" id="AVO35248.1"/>
    </source>
</evidence>
<evidence type="ECO:0000256" key="6">
    <source>
        <dbReference type="ARBA" id="ARBA00030025"/>
    </source>
</evidence>
<comment type="similarity">
    <text evidence="4">Belongs to the glycosyltransferase 104 family.</text>
</comment>
<evidence type="ECO:0000256" key="5">
    <source>
        <dbReference type="ARBA" id="ARBA00024416"/>
    </source>
</evidence>
<evidence type="ECO:0000256" key="7">
    <source>
        <dbReference type="ARBA" id="ARBA00048472"/>
    </source>
</evidence>
<name>A0A2S0MH91_9BURK</name>
<keyword evidence="9" id="KW-1185">Reference proteome</keyword>
<reference evidence="8 9" key="1">
    <citation type="submission" date="2018-03" db="EMBL/GenBank/DDBJ databases">
        <title>Genome sequencing of Ottowia sp.</title>
        <authorList>
            <person name="Kim S.-J."/>
            <person name="Heo J."/>
            <person name="Kwon S.-W."/>
        </authorList>
    </citation>
    <scope>NUCLEOTIDE SEQUENCE [LARGE SCALE GENOMIC DNA]</scope>
    <source>
        <strain evidence="8 9">KADR8-3</strain>
    </source>
</reference>
<dbReference type="Pfam" id="PF10093">
    <property type="entry name" value="EarP"/>
    <property type="match status" value="1"/>
</dbReference>